<dbReference type="PRINTS" id="PR00765">
    <property type="entry name" value="CRBOXYPTASEA"/>
</dbReference>
<accession>A0A137P2X2</accession>
<dbReference type="GO" id="GO:0006508">
    <property type="term" value="P:proteolysis"/>
    <property type="evidence" value="ECO:0007669"/>
    <property type="project" value="UniProtKB-KW"/>
</dbReference>
<keyword evidence="8" id="KW-0862">Zinc</keyword>
<evidence type="ECO:0000259" key="11">
    <source>
        <dbReference type="PROSITE" id="PS52035"/>
    </source>
</evidence>
<dbReference type="Proteomes" id="UP000070444">
    <property type="component" value="Unassembled WGS sequence"/>
</dbReference>
<dbReference type="OrthoDB" id="3626597at2759"/>
<keyword evidence="9" id="KW-0482">Metalloprotease</keyword>
<keyword evidence="4" id="KW-0645">Protease</keyword>
<comment type="cofactor">
    <cofactor evidence="1">
        <name>Zn(2+)</name>
        <dbReference type="ChEBI" id="CHEBI:29105"/>
    </cofactor>
</comment>
<reference evidence="12 13" key="1">
    <citation type="journal article" date="2015" name="Genome Biol. Evol.">
        <title>Phylogenomic analyses indicate that early fungi evolved digesting cell walls of algal ancestors of land plants.</title>
        <authorList>
            <person name="Chang Y."/>
            <person name="Wang S."/>
            <person name="Sekimoto S."/>
            <person name="Aerts A.L."/>
            <person name="Choi C."/>
            <person name="Clum A."/>
            <person name="LaButti K.M."/>
            <person name="Lindquist E.A."/>
            <person name="Yee Ngan C."/>
            <person name="Ohm R.A."/>
            <person name="Salamov A.A."/>
            <person name="Grigoriev I.V."/>
            <person name="Spatafora J.W."/>
            <person name="Berbee M.L."/>
        </authorList>
    </citation>
    <scope>NUCLEOTIDE SEQUENCE [LARGE SCALE GENOMIC DNA]</scope>
    <source>
        <strain evidence="12 13">NRRL 28638</strain>
    </source>
</reference>
<evidence type="ECO:0000256" key="2">
    <source>
        <dbReference type="ARBA" id="ARBA00005988"/>
    </source>
</evidence>
<evidence type="ECO:0000256" key="10">
    <source>
        <dbReference type="PROSITE-ProRule" id="PRU01379"/>
    </source>
</evidence>
<evidence type="ECO:0000256" key="5">
    <source>
        <dbReference type="ARBA" id="ARBA00022723"/>
    </source>
</evidence>
<dbReference type="PROSITE" id="PS52035">
    <property type="entry name" value="PEPTIDASE_M14"/>
    <property type="match status" value="1"/>
</dbReference>
<evidence type="ECO:0000256" key="8">
    <source>
        <dbReference type="ARBA" id="ARBA00022833"/>
    </source>
</evidence>
<evidence type="ECO:0000313" key="13">
    <source>
        <dbReference type="Proteomes" id="UP000070444"/>
    </source>
</evidence>
<dbReference type="AlphaFoldDB" id="A0A137P2X2"/>
<dbReference type="GO" id="GO:0005615">
    <property type="term" value="C:extracellular space"/>
    <property type="evidence" value="ECO:0007669"/>
    <property type="project" value="TreeGrafter"/>
</dbReference>
<proteinExistence type="inferred from homology"/>
<evidence type="ECO:0000256" key="6">
    <source>
        <dbReference type="ARBA" id="ARBA00022729"/>
    </source>
</evidence>
<dbReference type="EMBL" id="KQ964537">
    <property type="protein sequence ID" value="KXN69376.1"/>
    <property type="molecule type" value="Genomic_DNA"/>
</dbReference>
<keyword evidence="7" id="KW-0378">Hydrolase</keyword>
<dbReference type="Pfam" id="PF00246">
    <property type="entry name" value="Peptidase_M14"/>
    <property type="match status" value="1"/>
</dbReference>
<comment type="similarity">
    <text evidence="2 10">Belongs to the peptidase M14 family.</text>
</comment>
<feature type="active site" description="Proton donor/acceptor" evidence="10">
    <location>
        <position position="367"/>
    </location>
</feature>
<dbReference type="PROSITE" id="PS00132">
    <property type="entry name" value="CARBOXYPEPT_ZN_1"/>
    <property type="match status" value="1"/>
</dbReference>
<organism evidence="12 13">
    <name type="scientific">Conidiobolus coronatus (strain ATCC 28846 / CBS 209.66 / NRRL 28638)</name>
    <name type="common">Delacroixia coronata</name>
    <dbReference type="NCBI Taxonomy" id="796925"/>
    <lineage>
        <taxon>Eukaryota</taxon>
        <taxon>Fungi</taxon>
        <taxon>Fungi incertae sedis</taxon>
        <taxon>Zoopagomycota</taxon>
        <taxon>Entomophthoromycotina</taxon>
        <taxon>Entomophthoromycetes</taxon>
        <taxon>Entomophthorales</taxon>
        <taxon>Ancylistaceae</taxon>
        <taxon>Conidiobolus</taxon>
    </lineage>
</organism>
<feature type="domain" description="Peptidase M14" evidence="11">
    <location>
        <begin position="105"/>
        <end position="403"/>
    </location>
</feature>
<evidence type="ECO:0000256" key="3">
    <source>
        <dbReference type="ARBA" id="ARBA00022645"/>
    </source>
</evidence>
<dbReference type="GO" id="GO:0004181">
    <property type="term" value="F:metallocarboxypeptidase activity"/>
    <property type="evidence" value="ECO:0007669"/>
    <property type="project" value="InterPro"/>
</dbReference>
<evidence type="ECO:0000256" key="4">
    <source>
        <dbReference type="ARBA" id="ARBA00022670"/>
    </source>
</evidence>
<keyword evidence="6" id="KW-0732">Signal</keyword>
<keyword evidence="13" id="KW-1185">Reference proteome</keyword>
<dbReference type="GO" id="GO:0008270">
    <property type="term" value="F:zinc ion binding"/>
    <property type="evidence" value="ECO:0007669"/>
    <property type="project" value="InterPro"/>
</dbReference>
<dbReference type="SUPFAM" id="SSF53187">
    <property type="entry name" value="Zn-dependent exopeptidases"/>
    <property type="match status" value="1"/>
</dbReference>
<evidence type="ECO:0000256" key="7">
    <source>
        <dbReference type="ARBA" id="ARBA00022801"/>
    </source>
</evidence>
<protein>
    <recommendedName>
        <fullName evidence="11">Peptidase M14 domain-containing protein</fullName>
    </recommendedName>
</protein>
<dbReference type="SMART" id="SM00631">
    <property type="entry name" value="Zn_pept"/>
    <property type="match status" value="1"/>
</dbReference>
<sequence length="415" mass="47572">MKSLTLILLGIAYCDKIDKNHINNLLRCGLKSNYDVWRFNPSKLELTLRVNKPEDEKQLRKKFGCEVVLKNIDKIVKSQALRSSSNLRSLEVMDDPLSEIGLFSDYLPYDGISNALKQLYLKFKNNENFKVELISIGKSTEGRDLWVFSIYPKKPRDAKSIVFNGGIHAREWISPASVTFILWKMLNNYITDPSVSKIIDRFAIHFIPLSNPDGYEFSRTKDRYWRKNRRDNKDGTYGVDLNRNWDDHWSVFGTTNRTDRENYCGPSSMSEPEVKAVDKFLNSLPSPYGGIDFHSYGQKVLRNWGFVDAPHSKNEIILKELGDKMRDSINSKGYKYTSEVSVGLYPASGAFDDYMASKYKMVTYTVELCPDSDDPLGFLLPSKEIIRCATATYDGTLTYANFLVNHDNIPSNELI</sequence>
<keyword evidence="5" id="KW-0479">Metal-binding</keyword>
<keyword evidence="3" id="KW-0121">Carboxypeptidase</keyword>
<dbReference type="Gene3D" id="3.40.630.10">
    <property type="entry name" value="Zn peptidases"/>
    <property type="match status" value="1"/>
</dbReference>
<evidence type="ECO:0000256" key="9">
    <source>
        <dbReference type="ARBA" id="ARBA00023049"/>
    </source>
</evidence>
<name>A0A137P2X2_CONC2</name>
<evidence type="ECO:0000256" key="1">
    <source>
        <dbReference type="ARBA" id="ARBA00001947"/>
    </source>
</evidence>
<dbReference type="InterPro" id="IPR057246">
    <property type="entry name" value="CARBOXYPEPT_ZN_1"/>
</dbReference>
<gene>
    <name evidence="12" type="ORF">CONCODRAFT_165825</name>
</gene>
<dbReference type="PANTHER" id="PTHR11705:SF143">
    <property type="entry name" value="SLL0236 PROTEIN"/>
    <property type="match status" value="1"/>
</dbReference>
<dbReference type="FunFam" id="3.40.630.10:FF:000084">
    <property type="entry name" value="Carboxypeptidase B2"/>
    <property type="match status" value="1"/>
</dbReference>
<evidence type="ECO:0000313" key="12">
    <source>
        <dbReference type="EMBL" id="KXN69376.1"/>
    </source>
</evidence>
<dbReference type="PANTHER" id="PTHR11705">
    <property type="entry name" value="PROTEASE FAMILY M14 CARBOXYPEPTIDASE A,B"/>
    <property type="match status" value="1"/>
</dbReference>
<dbReference type="InterPro" id="IPR000834">
    <property type="entry name" value="Peptidase_M14"/>
</dbReference>